<dbReference type="InterPro" id="IPR050469">
    <property type="entry name" value="Diguanylate_Cyclase"/>
</dbReference>
<feature type="transmembrane region" description="Helical" evidence="3">
    <location>
        <begin position="34"/>
        <end position="57"/>
    </location>
</feature>
<feature type="domain" description="GGDEF" evidence="4">
    <location>
        <begin position="138"/>
        <end position="270"/>
    </location>
</feature>
<comment type="caution">
    <text evidence="5">The sequence shown here is derived from an EMBL/GenBank/DDBJ whole genome shotgun (WGS) entry which is preliminary data.</text>
</comment>
<dbReference type="GO" id="GO:0005886">
    <property type="term" value="C:plasma membrane"/>
    <property type="evidence" value="ECO:0007669"/>
    <property type="project" value="TreeGrafter"/>
</dbReference>
<protein>
    <recommendedName>
        <fullName evidence="1">diguanylate cyclase</fullName>
        <ecNumber evidence="1">2.7.7.65</ecNumber>
    </recommendedName>
</protein>
<evidence type="ECO:0000313" key="6">
    <source>
        <dbReference type="Proteomes" id="UP001151088"/>
    </source>
</evidence>
<dbReference type="PANTHER" id="PTHR45138">
    <property type="entry name" value="REGULATORY COMPONENTS OF SENSORY TRANSDUCTION SYSTEM"/>
    <property type="match status" value="1"/>
</dbReference>
<accession>A0A9X2P937</accession>
<keyword evidence="3" id="KW-0472">Membrane</keyword>
<dbReference type="EC" id="2.7.7.65" evidence="1"/>
<gene>
    <name evidence="5" type="ORF">NVS89_00875</name>
</gene>
<dbReference type="GO" id="GO:1902201">
    <property type="term" value="P:negative regulation of bacterial-type flagellum-dependent cell motility"/>
    <property type="evidence" value="ECO:0007669"/>
    <property type="project" value="TreeGrafter"/>
</dbReference>
<feature type="transmembrane region" description="Helical" evidence="3">
    <location>
        <begin position="69"/>
        <end position="88"/>
    </location>
</feature>
<dbReference type="InterPro" id="IPR043128">
    <property type="entry name" value="Rev_trsase/Diguanyl_cyclase"/>
</dbReference>
<evidence type="ECO:0000256" key="2">
    <source>
        <dbReference type="ARBA" id="ARBA00034247"/>
    </source>
</evidence>
<evidence type="ECO:0000256" key="3">
    <source>
        <dbReference type="SAM" id="Phobius"/>
    </source>
</evidence>
<dbReference type="InterPro" id="IPR000160">
    <property type="entry name" value="GGDEF_dom"/>
</dbReference>
<keyword evidence="6" id="KW-1185">Reference proteome</keyword>
<dbReference type="Pfam" id="PF00990">
    <property type="entry name" value="GGDEF"/>
    <property type="match status" value="1"/>
</dbReference>
<dbReference type="FunFam" id="3.30.70.270:FF:000001">
    <property type="entry name" value="Diguanylate cyclase domain protein"/>
    <property type="match status" value="1"/>
</dbReference>
<reference evidence="5" key="1">
    <citation type="submission" date="2022-08" db="EMBL/GenBank/DDBJ databases">
        <authorList>
            <person name="Li F."/>
        </authorList>
    </citation>
    <scope>NUCLEOTIDE SEQUENCE</scope>
    <source>
        <strain evidence="5">MQZ15Z-1</strain>
    </source>
</reference>
<dbReference type="Proteomes" id="UP001151088">
    <property type="component" value="Unassembled WGS sequence"/>
</dbReference>
<dbReference type="CDD" id="cd01949">
    <property type="entry name" value="GGDEF"/>
    <property type="match status" value="1"/>
</dbReference>
<dbReference type="NCBIfam" id="TIGR00254">
    <property type="entry name" value="GGDEF"/>
    <property type="match status" value="1"/>
</dbReference>
<evidence type="ECO:0000259" key="4">
    <source>
        <dbReference type="PROSITE" id="PS50887"/>
    </source>
</evidence>
<dbReference type="InterPro" id="IPR029787">
    <property type="entry name" value="Nucleotide_cyclase"/>
</dbReference>
<dbReference type="SMART" id="SM00267">
    <property type="entry name" value="GGDEF"/>
    <property type="match status" value="1"/>
</dbReference>
<name>A0A9X2P937_9HYPH</name>
<keyword evidence="3" id="KW-1133">Transmembrane helix</keyword>
<evidence type="ECO:0000313" key="5">
    <source>
        <dbReference type="EMBL" id="MCS0493630.1"/>
    </source>
</evidence>
<dbReference type="GO" id="GO:0052621">
    <property type="term" value="F:diguanylate cyclase activity"/>
    <property type="evidence" value="ECO:0007669"/>
    <property type="project" value="UniProtKB-EC"/>
</dbReference>
<dbReference type="SUPFAM" id="SSF55073">
    <property type="entry name" value="Nucleotide cyclase"/>
    <property type="match status" value="1"/>
</dbReference>
<keyword evidence="3" id="KW-0812">Transmembrane</keyword>
<organism evidence="5 6">
    <name type="scientific">Ancylobacter mangrovi</name>
    <dbReference type="NCBI Taxonomy" id="2972472"/>
    <lineage>
        <taxon>Bacteria</taxon>
        <taxon>Pseudomonadati</taxon>
        <taxon>Pseudomonadota</taxon>
        <taxon>Alphaproteobacteria</taxon>
        <taxon>Hyphomicrobiales</taxon>
        <taxon>Xanthobacteraceae</taxon>
        <taxon>Ancylobacter</taxon>
    </lineage>
</organism>
<dbReference type="EMBL" id="JANTHZ010000001">
    <property type="protein sequence ID" value="MCS0493630.1"/>
    <property type="molecule type" value="Genomic_DNA"/>
</dbReference>
<proteinExistence type="predicted"/>
<dbReference type="RefSeq" id="WP_258730581.1">
    <property type="nucleotide sequence ID" value="NZ_JANTHZ010000001.1"/>
</dbReference>
<dbReference type="Gene3D" id="3.30.70.270">
    <property type="match status" value="1"/>
</dbReference>
<comment type="catalytic activity">
    <reaction evidence="2">
        <text>2 GTP = 3',3'-c-di-GMP + 2 diphosphate</text>
        <dbReference type="Rhea" id="RHEA:24898"/>
        <dbReference type="ChEBI" id="CHEBI:33019"/>
        <dbReference type="ChEBI" id="CHEBI:37565"/>
        <dbReference type="ChEBI" id="CHEBI:58805"/>
        <dbReference type="EC" id="2.7.7.65"/>
    </reaction>
</comment>
<sequence>MRSLVLLAGLLAAMLAIAAIRHLYALTRLARHSWLKQAWTLLMGVLVCAVVVALYALMAQFNAQTVTEVEALDAAVHLLGAAFIYAMARLSHDMAHDILRSAALETAALTDALTQLPNRRQFDTVLAEQIGISRRRHQPLALMSLDIDHFKRVNDSYGHLRGDEVLERIGEVLLTRKRASDTAFRVGGEEFAVLAPRTTMEEAHALAERLRMAVETSVVESNGHAIAITISVGVTVLRSDDDVPSLLDRADAALYEAKRAGRNRVCIAPCDATTTLTA</sequence>
<dbReference type="PROSITE" id="PS50887">
    <property type="entry name" value="GGDEF"/>
    <property type="match status" value="1"/>
</dbReference>
<evidence type="ECO:0000256" key="1">
    <source>
        <dbReference type="ARBA" id="ARBA00012528"/>
    </source>
</evidence>
<dbReference type="AlphaFoldDB" id="A0A9X2P937"/>
<dbReference type="PANTHER" id="PTHR45138:SF9">
    <property type="entry name" value="DIGUANYLATE CYCLASE DGCM-RELATED"/>
    <property type="match status" value="1"/>
</dbReference>
<dbReference type="GO" id="GO:0043709">
    <property type="term" value="P:cell adhesion involved in single-species biofilm formation"/>
    <property type="evidence" value="ECO:0007669"/>
    <property type="project" value="TreeGrafter"/>
</dbReference>